<reference evidence="4" key="1">
    <citation type="journal article" date="2019" name="Int. J. Syst. Evol. Microbiol.">
        <title>The Global Catalogue of Microorganisms (GCM) 10K type strain sequencing project: providing services to taxonomists for standard genome sequencing and annotation.</title>
        <authorList>
            <consortium name="The Broad Institute Genomics Platform"/>
            <consortium name="The Broad Institute Genome Sequencing Center for Infectious Disease"/>
            <person name="Wu L."/>
            <person name="Ma J."/>
        </authorList>
    </citation>
    <scope>NUCLEOTIDE SEQUENCE [LARGE SCALE GENOMIC DNA]</scope>
    <source>
        <strain evidence="4">CGMCC 4.7466</strain>
    </source>
</reference>
<dbReference type="InterPro" id="IPR001789">
    <property type="entry name" value="Sig_transdc_resp-reg_receiver"/>
</dbReference>
<gene>
    <name evidence="3" type="ORF">ACFPFU_25385</name>
</gene>
<sequence length="137" mass="16054">MRLSDIPAIILVDDDQIIQLVNTSLLKKLGYKGLVYNLSDGKKLLDFLDAFMELLDETDQPNLIFLDLNMPYMNGWVFLDKFKEFPIHQRKRFRISILTSSFSTEDKSKALSYDRVDYYAVKPLDREKLLQILSEIK</sequence>
<dbReference type="RefSeq" id="WP_377069512.1">
    <property type="nucleotide sequence ID" value="NZ_JBHSJJ010000030.1"/>
</dbReference>
<dbReference type="SUPFAM" id="SSF52172">
    <property type="entry name" value="CheY-like"/>
    <property type="match status" value="1"/>
</dbReference>
<evidence type="ECO:0000313" key="4">
    <source>
        <dbReference type="Proteomes" id="UP001595818"/>
    </source>
</evidence>
<organism evidence="3 4">
    <name type="scientific">Negadavirga shengliensis</name>
    <dbReference type="NCBI Taxonomy" id="1389218"/>
    <lineage>
        <taxon>Bacteria</taxon>
        <taxon>Pseudomonadati</taxon>
        <taxon>Bacteroidota</taxon>
        <taxon>Cytophagia</taxon>
        <taxon>Cytophagales</taxon>
        <taxon>Cyclobacteriaceae</taxon>
        <taxon>Negadavirga</taxon>
    </lineage>
</organism>
<feature type="domain" description="Response regulatory" evidence="2">
    <location>
        <begin position="8"/>
        <end position="137"/>
    </location>
</feature>
<comment type="caution">
    <text evidence="3">The sequence shown here is derived from an EMBL/GenBank/DDBJ whole genome shotgun (WGS) entry which is preliminary data.</text>
</comment>
<dbReference type="InterPro" id="IPR052893">
    <property type="entry name" value="TCS_response_regulator"/>
</dbReference>
<dbReference type="PANTHER" id="PTHR44520">
    <property type="entry name" value="RESPONSE REGULATOR RCP1-RELATED"/>
    <property type="match status" value="1"/>
</dbReference>
<proteinExistence type="predicted"/>
<dbReference type="Gene3D" id="3.40.50.2300">
    <property type="match status" value="1"/>
</dbReference>
<feature type="modified residue" description="4-aspartylphosphate" evidence="1">
    <location>
        <position position="67"/>
    </location>
</feature>
<dbReference type="InterPro" id="IPR011006">
    <property type="entry name" value="CheY-like_superfamily"/>
</dbReference>
<dbReference type="PROSITE" id="PS50110">
    <property type="entry name" value="RESPONSE_REGULATORY"/>
    <property type="match status" value="1"/>
</dbReference>
<dbReference type="Proteomes" id="UP001595818">
    <property type="component" value="Unassembled WGS sequence"/>
</dbReference>
<evidence type="ECO:0000256" key="1">
    <source>
        <dbReference type="PROSITE-ProRule" id="PRU00169"/>
    </source>
</evidence>
<name>A0ABV9T8X2_9BACT</name>
<dbReference type="PANTHER" id="PTHR44520:SF2">
    <property type="entry name" value="RESPONSE REGULATOR RCP1"/>
    <property type="match status" value="1"/>
</dbReference>
<dbReference type="EMBL" id="JBHSJJ010000030">
    <property type="protein sequence ID" value="MFC4875059.1"/>
    <property type="molecule type" value="Genomic_DNA"/>
</dbReference>
<dbReference type="SMART" id="SM00448">
    <property type="entry name" value="REC"/>
    <property type="match status" value="1"/>
</dbReference>
<evidence type="ECO:0000313" key="3">
    <source>
        <dbReference type="EMBL" id="MFC4875059.1"/>
    </source>
</evidence>
<evidence type="ECO:0000259" key="2">
    <source>
        <dbReference type="PROSITE" id="PS50110"/>
    </source>
</evidence>
<keyword evidence="1" id="KW-0597">Phosphoprotein</keyword>
<accession>A0ABV9T8X2</accession>
<dbReference type="Pfam" id="PF00072">
    <property type="entry name" value="Response_reg"/>
    <property type="match status" value="1"/>
</dbReference>
<keyword evidence="4" id="KW-1185">Reference proteome</keyword>
<protein>
    <submittedName>
        <fullName evidence="3">Two-component system response regulator</fullName>
    </submittedName>
</protein>